<reference evidence="1" key="1">
    <citation type="submission" date="2021-09" db="EMBL/GenBank/DDBJ databases">
        <title>Complete genome sequence and metabolic characterization of Streptomyces tanashiensis DSM 731 the producer of antibacterial Kalafungin and diverse secondary metabolites.</title>
        <authorList>
            <person name="Abbasi M.N."/>
            <person name="Anwar M.N."/>
            <person name="Alam K."/>
            <person name="Shoaib M."/>
            <person name="Lin Z."/>
            <person name="Hayat M."/>
            <person name="Ali M.I."/>
            <person name="Malik H.M.T."/>
            <person name="Ahmed I."/>
            <person name="Li A."/>
            <person name="Hailong Wang H."/>
            <person name="Zhang Y."/>
        </authorList>
    </citation>
    <scope>NUCLEOTIDE SEQUENCE</scope>
    <source>
        <strain evidence="1">Kala</strain>
    </source>
</reference>
<dbReference type="SUPFAM" id="SSF158745">
    <property type="entry name" value="LanC-like"/>
    <property type="match status" value="1"/>
</dbReference>
<dbReference type="PRINTS" id="PR01950">
    <property type="entry name" value="LANCSUPER"/>
</dbReference>
<dbReference type="InterPro" id="IPR007822">
    <property type="entry name" value="LANC-like"/>
</dbReference>
<organism evidence="1 2">
    <name type="scientific">Streptomyces tanashiensis</name>
    <dbReference type="NCBI Taxonomy" id="67367"/>
    <lineage>
        <taxon>Bacteria</taxon>
        <taxon>Bacillati</taxon>
        <taxon>Actinomycetota</taxon>
        <taxon>Actinomycetes</taxon>
        <taxon>Kitasatosporales</taxon>
        <taxon>Streptomycetaceae</taxon>
        <taxon>Streptomyces</taxon>
    </lineage>
</organism>
<proteinExistence type="predicted"/>
<dbReference type="PRINTS" id="PR01955">
    <property type="entry name" value="LANCFRANKIA"/>
</dbReference>
<keyword evidence="2" id="KW-1185">Reference proteome</keyword>
<dbReference type="GeneID" id="95598481"/>
<sequence>MTTVDGPLPQRLIRSSISRLATEALWDGGGCTWLAPSPDEEDGEVARTVGPHVYGGTAGIGFALSLAHAATGDETAKRLALGAFDSALGLLEHTDAWREGYFTGSAGVFATAGFVADVCSAPLLRARSEALLKQTWAEEPTDDQLDVVSGLPGTILGLAALPEPYAIRLLMTRAEQLLTRAESSQGHTTWAATQENEWLLTGFAHGASGIAAALFSAYALTDATRFLTGANEALHYEDQWFDPAQSNWADLRGVDRSIVPGAAVRTYSSAWCHGAPGCLLARWIGRRQGIGEIRTPTPDMELRRMCDFASPTTPEEACLCHGLLGLLDLNRLLTPDDTGSDQTATPAGTLLEAAARTLLVPGGDPGLLLGTSGLLHYSARLLRRDLVSILACGTG</sequence>
<gene>
    <name evidence="1" type="ORF">LDH80_03520</name>
</gene>
<dbReference type="Pfam" id="PF05147">
    <property type="entry name" value="LANC_like"/>
    <property type="match status" value="1"/>
</dbReference>
<protein>
    <submittedName>
        <fullName evidence="1">Uncharacterized protein</fullName>
    </submittedName>
</protein>
<dbReference type="EMBL" id="CP084204">
    <property type="protein sequence ID" value="UZX19846.1"/>
    <property type="molecule type" value="Genomic_DNA"/>
</dbReference>
<dbReference type="Proteomes" id="UP001164506">
    <property type="component" value="Chromosome"/>
</dbReference>
<dbReference type="SMART" id="SM01260">
    <property type="entry name" value="LANC_like"/>
    <property type="match status" value="1"/>
</dbReference>
<dbReference type="RefSeq" id="WP_267258075.1">
    <property type="nucleotide sequence ID" value="NZ_CP084204.1"/>
</dbReference>
<dbReference type="Gene3D" id="1.50.10.20">
    <property type="match status" value="1"/>
</dbReference>
<accession>A0ABY6QRN9</accession>
<evidence type="ECO:0000313" key="1">
    <source>
        <dbReference type="EMBL" id="UZX19846.1"/>
    </source>
</evidence>
<name>A0ABY6QRN9_9ACTN</name>
<evidence type="ECO:0000313" key="2">
    <source>
        <dbReference type="Proteomes" id="UP001164506"/>
    </source>
</evidence>